<dbReference type="GO" id="GO:0016791">
    <property type="term" value="F:phosphatase activity"/>
    <property type="evidence" value="ECO:0007669"/>
    <property type="project" value="TreeGrafter"/>
</dbReference>
<gene>
    <name evidence="3" type="ORF">H9870_05335</name>
</gene>
<evidence type="ECO:0000313" key="4">
    <source>
        <dbReference type="Proteomes" id="UP000824190"/>
    </source>
</evidence>
<protein>
    <submittedName>
        <fullName evidence="3">Phosphoglycerate mutase family protein</fullName>
    </submittedName>
</protein>
<dbReference type="GO" id="GO:0005737">
    <property type="term" value="C:cytoplasm"/>
    <property type="evidence" value="ECO:0007669"/>
    <property type="project" value="TreeGrafter"/>
</dbReference>
<dbReference type="InterPro" id="IPR013078">
    <property type="entry name" value="His_Pase_superF_clade-1"/>
</dbReference>
<dbReference type="InterPro" id="IPR050275">
    <property type="entry name" value="PGM_Phosphatase"/>
</dbReference>
<name>A0A9D1RP89_9CORY</name>
<dbReference type="Proteomes" id="UP000824190">
    <property type="component" value="Unassembled WGS sequence"/>
</dbReference>
<keyword evidence="1" id="KW-0324">Glycolysis</keyword>
<dbReference type="CDD" id="cd07067">
    <property type="entry name" value="HP_PGM_like"/>
    <property type="match status" value="1"/>
</dbReference>
<organism evidence="3 4">
    <name type="scientific">Candidatus Corynebacterium avicola</name>
    <dbReference type="NCBI Taxonomy" id="2838527"/>
    <lineage>
        <taxon>Bacteria</taxon>
        <taxon>Bacillati</taxon>
        <taxon>Actinomycetota</taxon>
        <taxon>Actinomycetes</taxon>
        <taxon>Mycobacteriales</taxon>
        <taxon>Corynebacteriaceae</taxon>
        <taxon>Corynebacterium</taxon>
    </lineage>
</organism>
<dbReference type="PROSITE" id="PS00175">
    <property type="entry name" value="PG_MUTASE"/>
    <property type="match status" value="1"/>
</dbReference>
<comment type="caution">
    <text evidence="3">The sequence shown here is derived from an EMBL/GenBank/DDBJ whole genome shotgun (WGS) entry which is preliminary data.</text>
</comment>
<dbReference type="SUPFAM" id="SSF53254">
    <property type="entry name" value="Phosphoglycerate mutase-like"/>
    <property type="match status" value="1"/>
</dbReference>
<dbReference type="PANTHER" id="PTHR48100">
    <property type="entry name" value="BROAD-SPECIFICITY PHOSPHATASE YOR283W-RELATED"/>
    <property type="match status" value="1"/>
</dbReference>
<dbReference type="InterPro" id="IPR029033">
    <property type="entry name" value="His_PPase_superfam"/>
</dbReference>
<reference evidence="3" key="1">
    <citation type="journal article" date="2021" name="PeerJ">
        <title>Extensive microbial diversity within the chicken gut microbiome revealed by metagenomics and culture.</title>
        <authorList>
            <person name="Gilroy R."/>
            <person name="Ravi A."/>
            <person name="Getino M."/>
            <person name="Pursley I."/>
            <person name="Horton D.L."/>
            <person name="Alikhan N.F."/>
            <person name="Baker D."/>
            <person name="Gharbi K."/>
            <person name="Hall N."/>
            <person name="Watson M."/>
            <person name="Adriaenssens E.M."/>
            <person name="Foster-Nyarko E."/>
            <person name="Jarju S."/>
            <person name="Secka A."/>
            <person name="Antonio M."/>
            <person name="Oren A."/>
            <person name="Chaudhuri R.R."/>
            <person name="La Ragione R."/>
            <person name="Hildebrand F."/>
            <person name="Pallen M.J."/>
        </authorList>
    </citation>
    <scope>NUCLEOTIDE SEQUENCE</scope>
    <source>
        <strain evidence="3">CHK32-1732</strain>
    </source>
</reference>
<reference evidence="3" key="2">
    <citation type="submission" date="2021-04" db="EMBL/GenBank/DDBJ databases">
        <authorList>
            <person name="Gilroy R."/>
        </authorList>
    </citation>
    <scope>NUCLEOTIDE SEQUENCE</scope>
    <source>
        <strain evidence="3">CHK32-1732</strain>
    </source>
</reference>
<dbReference type="AlphaFoldDB" id="A0A9D1RP89"/>
<accession>A0A9D1RP89</accession>
<dbReference type="SMART" id="SM00855">
    <property type="entry name" value="PGAM"/>
    <property type="match status" value="1"/>
</dbReference>
<dbReference type="Gene3D" id="3.40.50.1240">
    <property type="entry name" value="Phosphoglycerate mutase-like"/>
    <property type="match status" value="1"/>
</dbReference>
<dbReference type="EMBL" id="DXGC01000051">
    <property type="protein sequence ID" value="HIW91070.1"/>
    <property type="molecule type" value="Genomic_DNA"/>
</dbReference>
<dbReference type="InterPro" id="IPR001345">
    <property type="entry name" value="PG/BPGM_mutase_AS"/>
</dbReference>
<keyword evidence="2" id="KW-0413">Isomerase</keyword>
<proteinExistence type="predicted"/>
<evidence type="ECO:0000256" key="2">
    <source>
        <dbReference type="ARBA" id="ARBA00023235"/>
    </source>
</evidence>
<evidence type="ECO:0000313" key="3">
    <source>
        <dbReference type="EMBL" id="HIW91070.1"/>
    </source>
</evidence>
<dbReference type="PANTHER" id="PTHR48100:SF1">
    <property type="entry name" value="HISTIDINE PHOSPHATASE FAMILY PROTEIN-RELATED"/>
    <property type="match status" value="1"/>
</dbReference>
<sequence length="247" mass="26448">MAEIYLVRHGQAGQNALRNAHEGRFEDDYDNLSDLGRRQAAATGHSLVARGQAGVPVIHGPLNRQRDTAAAVASELDSPTPTIDEAWKEIRFGDMLAPWLREDPERAGLLAQAWKGKLAPEKTSAVNRQLFTAISQWSDGEEFAAFRDTVRAGLDRAAQVALDRADRGDKGSVVVVSSGGPIAMCATEALPGAPWMKLMRTIANGSVTVLGVKDGSHGPQVSLRSLNEFAHLDEPAADGSHPLRTLG</sequence>
<evidence type="ECO:0000256" key="1">
    <source>
        <dbReference type="ARBA" id="ARBA00023152"/>
    </source>
</evidence>
<dbReference type="Pfam" id="PF00300">
    <property type="entry name" value="His_Phos_1"/>
    <property type="match status" value="1"/>
</dbReference>